<dbReference type="PANTHER" id="PTHR46663:SF2">
    <property type="entry name" value="GGDEF DOMAIN-CONTAINING PROTEIN"/>
    <property type="match status" value="1"/>
</dbReference>
<dbReference type="SMART" id="SM00267">
    <property type="entry name" value="GGDEF"/>
    <property type="match status" value="1"/>
</dbReference>
<dbReference type="EMBL" id="FNYE01000009">
    <property type="protein sequence ID" value="SEJ32378.1"/>
    <property type="molecule type" value="Genomic_DNA"/>
</dbReference>
<name>A0A1H6XTG6_9BURK</name>
<dbReference type="PANTHER" id="PTHR46663">
    <property type="entry name" value="DIGUANYLATE CYCLASE DGCT-RELATED"/>
    <property type="match status" value="1"/>
</dbReference>
<evidence type="ECO:0000313" key="3">
    <source>
        <dbReference type="EMBL" id="SEJ32378.1"/>
    </source>
</evidence>
<dbReference type="SUPFAM" id="SSF55073">
    <property type="entry name" value="Nucleotide cyclase"/>
    <property type="match status" value="1"/>
</dbReference>
<organism evidence="3 4">
    <name type="scientific">Paraburkholderia diazotrophica</name>
    <dbReference type="NCBI Taxonomy" id="667676"/>
    <lineage>
        <taxon>Bacteria</taxon>
        <taxon>Pseudomonadati</taxon>
        <taxon>Pseudomonadota</taxon>
        <taxon>Betaproteobacteria</taxon>
        <taxon>Burkholderiales</taxon>
        <taxon>Burkholderiaceae</taxon>
        <taxon>Paraburkholderia</taxon>
    </lineage>
</organism>
<dbReference type="AlphaFoldDB" id="A0A1H6XTG6"/>
<keyword evidence="1" id="KW-0812">Transmembrane</keyword>
<feature type="domain" description="GGDEF" evidence="2">
    <location>
        <begin position="260"/>
        <end position="394"/>
    </location>
</feature>
<dbReference type="InterPro" id="IPR000160">
    <property type="entry name" value="GGDEF_dom"/>
</dbReference>
<proteinExistence type="predicted"/>
<dbReference type="PROSITE" id="PS50887">
    <property type="entry name" value="GGDEF"/>
    <property type="match status" value="1"/>
</dbReference>
<dbReference type="Pfam" id="PF00990">
    <property type="entry name" value="GGDEF"/>
    <property type="match status" value="1"/>
</dbReference>
<protein>
    <submittedName>
        <fullName evidence="3">Diguanylate cyclase (GGDEF) domain-containing protein</fullName>
    </submittedName>
</protein>
<dbReference type="GO" id="GO:0003824">
    <property type="term" value="F:catalytic activity"/>
    <property type="evidence" value="ECO:0007669"/>
    <property type="project" value="UniProtKB-ARBA"/>
</dbReference>
<dbReference type="FunFam" id="3.30.70.270:FF:000001">
    <property type="entry name" value="Diguanylate cyclase domain protein"/>
    <property type="match status" value="1"/>
</dbReference>
<evidence type="ECO:0000256" key="1">
    <source>
        <dbReference type="SAM" id="Phobius"/>
    </source>
</evidence>
<gene>
    <name evidence="3" type="ORF">SAMN05192539_100995</name>
</gene>
<dbReference type="CDD" id="cd19410">
    <property type="entry name" value="HK9-like_sensor"/>
    <property type="match status" value="1"/>
</dbReference>
<feature type="transmembrane region" description="Helical" evidence="1">
    <location>
        <begin position="14"/>
        <end position="35"/>
    </location>
</feature>
<dbReference type="InterPro" id="IPR007891">
    <property type="entry name" value="CHASE3"/>
</dbReference>
<dbReference type="OrthoDB" id="9812260at2"/>
<keyword evidence="1" id="KW-0472">Membrane</keyword>
<dbReference type="CDD" id="cd01949">
    <property type="entry name" value="GGDEF"/>
    <property type="match status" value="1"/>
</dbReference>
<evidence type="ECO:0000259" key="2">
    <source>
        <dbReference type="PROSITE" id="PS50887"/>
    </source>
</evidence>
<reference evidence="4" key="1">
    <citation type="submission" date="2016-10" db="EMBL/GenBank/DDBJ databases">
        <authorList>
            <person name="Varghese N."/>
            <person name="Submissions S."/>
        </authorList>
    </citation>
    <scope>NUCLEOTIDE SEQUENCE [LARGE SCALE GENOMIC DNA]</scope>
    <source>
        <strain evidence="4">LMG 26031</strain>
    </source>
</reference>
<dbReference type="Pfam" id="PF05227">
    <property type="entry name" value="CHASE3"/>
    <property type="match status" value="1"/>
</dbReference>
<dbReference type="Gene3D" id="3.30.70.270">
    <property type="match status" value="1"/>
</dbReference>
<dbReference type="NCBIfam" id="TIGR00254">
    <property type="entry name" value="GGDEF"/>
    <property type="match status" value="1"/>
</dbReference>
<dbReference type="InterPro" id="IPR029787">
    <property type="entry name" value="Nucleotide_cyclase"/>
</dbReference>
<feature type="transmembrane region" description="Helical" evidence="1">
    <location>
        <begin position="186"/>
        <end position="208"/>
    </location>
</feature>
<dbReference type="InterPro" id="IPR052163">
    <property type="entry name" value="DGC-Regulatory_Protein"/>
</dbReference>
<evidence type="ECO:0000313" key="4">
    <source>
        <dbReference type="Proteomes" id="UP000198866"/>
    </source>
</evidence>
<accession>A0A1H6XTG6</accession>
<dbReference type="STRING" id="667676.SAMN05192539_100995"/>
<dbReference type="InterPro" id="IPR043128">
    <property type="entry name" value="Rev_trsase/Diguanyl_cyclase"/>
</dbReference>
<keyword evidence="1" id="KW-1133">Transmembrane helix</keyword>
<sequence>MPARLYKAASADRWRFIVLYLFMTFGLLIAAGLFLHEARVIISDSLLDEDAVAVLSQANRVLHDLENAETGQRGYLLTGDESYLQPYRQGVRDLDDSVLRLHRVVAGDELSEALVDAVEHVKTDKISELAQTVELVRTGHSNDALTLIRTNEGERYMDALRDDMGQLLDRWQQKRKAAARDAHERLVFGTAALAVVAVLVGCLMIYTLHIQRRAFAKVHAWSAALDREAAHDPLTGLPNRRRLLSAIDALNAQLHFAPERRIALLFLDIDGFKSVNDTLGHSAGDALLRRLADALREATRQSDVLARVGGDEFVLLAPDCGDDAQLRELSERLIRCVRVVGEREFDGRFEIGVSIGIATFPDRVQSVEKLLDVADAAMYVAKRGGRSTWSFGVLSEQHPSNVVRLKR</sequence>
<keyword evidence="4" id="KW-1185">Reference proteome</keyword>
<dbReference type="Proteomes" id="UP000198866">
    <property type="component" value="Unassembled WGS sequence"/>
</dbReference>